<dbReference type="Proteomes" id="UP000078113">
    <property type="component" value="Unassembled WGS sequence"/>
</dbReference>
<proteinExistence type="predicted"/>
<reference evidence="2" key="1">
    <citation type="submission" date="2016-04" db="EMBL/GenBank/DDBJ databases">
        <authorList>
            <person name="Nguyen H.D."/>
            <person name="Samba Siva P."/>
            <person name="Cullis J."/>
            <person name="Levesque C.A."/>
            <person name="Hambleton S."/>
        </authorList>
    </citation>
    <scope>NUCLEOTIDE SEQUENCE</scope>
    <source>
        <strain evidence="2">DAOMC 236422</strain>
    </source>
</reference>
<dbReference type="AlphaFoldDB" id="A0A8X7N275"/>
<organism evidence="2 3">
    <name type="scientific">Tilletia walkeri</name>
    <dbReference type="NCBI Taxonomy" id="117179"/>
    <lineage>
        <taxon>Eukaryota</taxon>
        <taxon>Fungi</taxon>
        <taxon>Dikarya</taxon>
        <taxon>Basidiomycota</taxon>
        <taxon>Ustilaginomycotina</taxon>
        <taxon>Exobasidiomycetes</taxon>
        <taxon>Tilletiales</taxon>
        <taxon>Tilletiaceae</taxon>
        <taxon>Tilletia</taxon>
    </lineage>
</organism>
<evidence type="ECO:0000256" key="1">
    <source>
        <dbReference type="SAM" id="MobiDB-lite"/>
    </source>
</evidence>
<feature type="region of interest" description="Disordered" evidence="1">
    <location>
        <begin position="218"/>
        <end position="240"/>
    </location>
</feature>
<dbReference type="EMBL" id="LWDG02000755">
    <property type="protein sequence ID" value="KAE8262671.1"/>
    <property type="molecule type" value="Genomic_DNA"/>
</dbReference>
<feature type="compositionally biased region" description="Basic and acidic residues" evidence="1">
    <location>
        <begin position="218"/>
        <end position="229"/>
    </location>
</feature>
<accession>A0A8X7N275</accession>
<evidence type="ECO:0000313" key="2">
    <source>
        <dbReference type="EMBL" id="KAE8262671.1"/>
    </source>
</evidence>
<comment type="caution">
    <text evidence="2">The sequence shown here is derived from an EMBL/GenBank/DDBJ whole genome shotgun (WGS) entry which is preliminary data.</text>
</comment>
<evidence type="ECO:0000313" key="3">
    <source>
        <dbReference type="Proteomes" id="UP000078113"/>
    </source>
</evidence>
<protein>
    <submittedName>
        <fullName evidence="2">Uncharacterized protein</fullName>
    </submittedName>
</protein>
<sequence length="266" mass="29936">MLTSSTDAELKARANATVLTAGDKGQLITREATRHAQVVLLASLQHHLKNSPGPSDATDEDLLDRDSEAGDDNTVQTNSKADVLDSFDAEAESVTFQDEEEEALVQNVLGEENKGHEGTETDAVLLRLLAEASMPLSTRRPKWRENISAEDAMHNLAAFLKEEHRLPGSSFTRIQETQQLREHFRLGRQEYRPGLEGFIRVLRNQPSSRSLGYQHEHIANHPVHQESLPRSRRLGSRREPSESDVSVSRIFNLRFDNFRLVVDLNL</sequence>
<keyword evidence="3" id="KW-1185">Reference proteome</keyword>
<name>A0A8X7N275_9BASI</name>
<gene>
    <name evidence="2" type="ORF">A4X09_0g7410</name>
</gene>
<reference evidence="2" key="2">
    <citation type="journal article" date="2019" name="IMA Fungus">
        <title>Genome sequencing and comparison of five Tilletia species to identify candidate genes for the detection of regulated species infecting wheat.</title>
        <authorList>
            <person name="Nguyen H.D.T."/>
            <person name="Sultana T."/>
            <person name="Kesanakurti P."/>
            <person name="Hambleton S."/>
        </authorList>
    </citation>
    <scope>NUCLEOTIDE SEQUENCE</scope>
    <source>
        <strain evidence="2">DAOMC 236422</strain>
    </source>
</reference>
<feature type="region of interest" description="Disordered" evidence="1">
    <location>
        <begin position="48"/>
        <end position="82"/>
    </location>
</feature>